<feature type="region of interest" description="Disordered" evidence="2">
    <location>
        <begin position="479"/>
        <end position="531"/>
    </location>
</feature>
<dbReference type="GO" id="GO:0008757">
    <property type="term" value="F:S-adenosylmethionine-dependent methyltransferase activity"/>
    <property type="evidence" value="ECO:0007669"/>
    <property type="project" value="InterPro"/>
</dbReference>
<feature type="compositionally biased region" description="Polar residues" evidence="2">
    <location>
        <begin position="127"/>
        <end position="139"/>
    </location>
</feature>
<accession>A0A0B7JXF5</accession>
<feature type="compositionally biased region" description="Acidic residues" evidence="2">
    <location>
        <begin position="107"/>
        <end position="116"/>
    </location>
</feature>
<feature type="compositionally biased region" description="Polar residues" evidence="2">
    <location>
        <begin position="1"/>
        <end position="14"/>
    </location>
</feature>
<feature type="region of interest" description="Disordered" evidence="2">
    <location>
        <begin position="79"/>
        <end position="139"/>
    </location>
</feature>
<gene>
    <name evidence="4" type="ORF">BN869_000003236_1</name>
</gene>
<dbReference type="SUPFAM" id="SSF53335">
    <property type="entry name" value="S-adenosyl-L-methionine-dependent methyltransferases"/>
    <property type="match status" value="1"/>
</dbReference>
<organism evidence="4">
    <name type="scientific">Bionectria ochroleuca</name>
    <name type="common">Gliocladium roseum</name>
    <dbReference type="NCBI Taxonomy" id="29856"/>
    <lineage>
        <taxon>Eukaryota</taxon>
        <taxon>Fungi</taxon>
        <taxon>Dikarya</taxon>
        <taxon>Ascomycota</taxon>
        <taxon>Pezizomycotina</taxon>
        <taxon>Sordariomycetes</taxon>
        <taxon>Hypocreomycetidae</taxon>
        <taxon>Hypocreales</taxon>
        <taxon>Bionectriaceae</taxon>
        <taxon>Clonostachys</taxon>
    </lineage>
</organism>
<dbReference type="PANTHER" id="PTHR43591">
    <property type="entry name" value="METHYLTRANSFERASE"/>
    <property type="match status" value="1"/>
</dbReference>
<feature type="compositionally biased region" description="Polar residues" evidence="2">
    <location>
        <begin position="315"/>
        <end position="332"/>
    </location>
</feature>
<feature type="domain" description="Methyltransferase type 11" evidence="3">
    <location>
        <begin position="711"/>
        <end position="782"/>
    </location>
</feature>
<name>A0A0B7JXF5_BIOOC</name>
<dbReference type="Gene3D" id="3.40.50.150">
    <property type="entry name" value="Vaccinia Virus protein VP39"/>
    <property type="match status" value="1"/>
</dbReference>
<evidence type="ECO:0000256" key="1">
    <source>
        <dbReference type="ARBA" id="ARBA00038158"/>
    </source>
</evidence>
<dbReference type="PANTHER" id="PTHR43591:SF92">
    <property type="entry name" value="METHYLTRANSFERASE TYPE 11 DOMAIN-CONTAINING PROTEIN"/>
    <property type="match status" value="1"/>
</dbReference>
<sequence length="949" mass="105083">MATTQRLPSQSSQARGHKLNPIIEEDSDDGLHQFAKVSHQARRQDTSHLKIQAWLSPMSDHFPTPRGVHYLAAPILPSDTESSAGDTSPTTSSNAWNRMSVGTQNTEFEDLYDVSDDEKRTPPKVSAQRSDSTSSNKSQYIQILLPVPEVELKKSDEAPPPTPGAQLPMSPAQLNFMDKQQALEIPTISAPPSLDGSLSSEQLATMSAPATPVEDDAEDPGKAAWEGVQLQPDALRTLQALSGDSESIQETSYEAIPIQHVSPEPVVEMQHYPPPRLVTRLLTPVLSTSTRSRTSLSELSKLEIPSPENFFGSLSPRSRNTWQTSTVASSEMPSEEMVPPTSTTAEQFYRAPWNAHNSAPPVPKLSEFAEDFYRSSGLSSSPVEQVVELPDDLVDDMPTARPIVVSLPSEDVIKSPSSPGAADIPTEIVIDFDPEYARKQQEEALSNLDRTELWLLAQHSYLKVIGDRDEDDKTLETIREGGETEDEEEEKPSEATPPAVMETTLEKFPSPPRKTVRFSDMNSTTAQPKRLPSKLVRQESAYYRAFLDYFVRAHGGDAFVHQLSRFEALQAQRVSLRQSHLNQLLGKYQLSVVPQSAKKRLSTNVVRGDDTITDDLEKLRREKEWEAAAQMSMPTWHVAATKFLNGGSLITSPVTKRLARLSQMAPGKDGVTRDRARILDLGGQSTCDWAWHCALQYPNTKVYTVTTKAVRQLSNANIRGPPNHRQVAVDRLTRLPFGDNQFDLVYARDLHSILKLFGENGQDEWEICLRECMRVLKPGGYIEFSVLDSEIMNAGPLGHAKSVEFGFSLKTLGYDPNPTKMWLGRLGRAGFKNIRRTWQCLPLGPKKNLNTYGLHISETSEMGSSESIAGVCSMVGGWNWERWLLRCEIEKCAGEMRLADTVTAGAAMEEAGKCLNGVAALIEEGRNCNAGFRMLSGYARKPTTNVNEA</sequence>
<dbReference type="EMBL" id="CDPU01000006">
    <property type="protein sequence ID" value="CEO47181.1"/>
    <property type="molecule type" value="Genomic_DNA"/>
</dbReference>
<comment type="similarity">
    <text evidence="1">Belongs to the methyltransferase superfamily. LaeA methyltransferase family.</text>
</comment>
<evidence type="ECO:0000259" key="3">
    <source>
        <dbReference type="Pfam" id="PF08241"/>
    </source>
</evidence>
<feature type="compositionally biased region" description="Polar residues" evidence="2">
    <location>
        <begin position="79"/>
        <end position="106"/>
    </location>
</feature>
<dbReference type="InterPro" id="IPR029063">
    <property type="entry name" value="SAM-dependent_MTases_sf"/>
</dbReference>
<proteinExistence type="inferred from homology"/>
<dbReference type="AlphaFoldDB" id="A0A0B7JXF5"/>
<feature type="region of interest" description="Disordered" evidence="2">
    <location>
        <begin position="315"/>
        <end position="339"/>
    </location>
</feature>
<evidence type="ECO:0000256" key="2">
    <source>
        <dbReference type="SAM" id="MobiDB-lite"/>
    </source>
</evidence>
<evidence type="ECO:0000313" key="4">
    <source>
        <dbReference type="EMBL" id="CEO47181.1"/>
    </source>
</evidence>
<dbReference type="InterPro" id="IPR013216">
    <property type="entry name" value="Methyltransf_11"/>
</dbReference>
<reference evidence="4" key="1">
    <citation type="submission" date="2015-01" db="EMBL/GenBank/DDBJ databases">
        <authorList>
            <person name="Durling Mikael"/>
        </authorList>
    </citation>
    <scope>NUCLEOTIDE SEQUENCE</scope>
</reference>
<dbReference type="CDD" id="cd02440">
    <property type="entry name" value="AdoMet_MTases"/>
    <property type="match status" value="1"/>
</dbReference>
<protein>
    <recommendedName>
        <fullName evidence="3">Methyltransferase type 11 domain-containing protein</fullName>
    </recommendedName>
</protein>
<feature type="region of interest" description="Disordered" evidence="2">
    <location>
        <begin position="1"/>
        <end position="30"/>
    </location>
</feature>
<dbReference type="Pfam" id="PF08241">
    <property type="entry name" value="Methyltransf_11"/>
    <property type="match status" value="1"/>
</dbReference>